<evidence type="ECO:0000256" key="13">
    <source>
        <dbReference type="PIRSR" id="PIRSR028937-1"/>
    </source>
</evidence>
<comment type="caution">
    <text evidence="17">The sequence shown here is derived from an EMBL/GenBank/DDBJ whole genome shotgun (WGS) entry which is preliminary data.</text>
</comment>
<evidence type="ECO:0000256" key="3">
    <source>
        <dbReference type="ARBA" id="ARBA00004370"/>
    </source>
</evidence>
<dbReference type="InterPro" id="IPR012400">
    <property type="entry name" value="Long_Oxdase"/>
</dbReference>
<organism evidence="17 18">
    <name type="scientific">Ascosphaera apis ARSEF 7405</name>
    <dbReference type="NCBI Taxonomy" id="392613"/>
    <lineage>
        <taxon>Eukaryota</taxon>
        <taxon>Fungi</taxon>
        <taxon>Dikarya</taxon>
        <taxon>Ascomycota</taxon>
        <taxon>Pezizomycotina</taxon>
        <taxon>Eurotiomycetes</taxon>
        <taxon>Eurotiomycetidae</taxon>
        <taxon>Onygenales</taxon>
        <taxon>Ascosphaeraceae</taxon>
        <taxon>Ascosphaera</taxon>
    </lineage>
</organism>
<keyword evidence="18" id="KW-1185">Reference proteome</keyword>
<dbReference type="InterPro" id="IPR036188">
    <property type="entry name" value="FAD/NAD-bd_sf"/>
</dbReference>
<dbReference type="PANTHER" id="PTHR46056">
    <property type="entry name" value="LONG-CHAIN-ALCOHOL OXIDASE"/>
    <property type="match status" value="1"/>
</dbReference>
<dbReference type="InterPro" id="IPR000172">
    <property type="entry name" value="GMC_OxRdtase_N"/>
</dbReference>
<dbReference type="GO" id="GO:0050660">
    <property type="term" value="F:flavin adenine dinucleotide binding"/>
    <property type="evidence" value="ECO:0007669"/>
    <property type="project" value="InterPro"/>
</dbReference>
<keyword evidence="10 12" id="KW-0560">Oxidoreductase</keyword>
<sequence>MESNLNIMPILDSPVRPFDQTEDILTPAQWLTLLALADTVIPSIQPKKSARRSMHFVVEDEEFEAITGEIKRDITHQTDDNIVEDYFKECPSSVPAFEEAMRRQLCLWTPKDNLKQLSMVLTALGSKPLSVLLTGSPTPFASHNFPERLAIYRSWATSYIPALRSLHKVFDLLFTKAWITCSPTFQKVIGLPRVPFNYKPPGQDYPFEFIQLPPGQGVEVIETDVIVVGSGCGGGVTAKNLAEEGHRVIVVDKAYHFTNKHYPMTTAQANEHLFASGGADVSDDNSIIVISGQSWGGGGTVNWGACLQTPSFVRQEWADEGLSLFTSAEYQASIDRIWKYMGCSLDAVEHNHSNQVTLEGARKLGYKADPVALNTRFQEHYDGYTSTGCFSGSKQSPAVFWLPEAAKSGAQFFEGFNVREILFHDKSKTSVKGVRGVWRSRDETHGVCGAPLVEREVEIRAKRVVVSCGAVTTPLLLLRSELRNYNIGRNLHLHPVATVSAIFPYETRPWEGSILTSVCGEFENLDGKGHGAKIENMTQMPGVFLPLIPIHGPLEKKHFFSKMKNGGGFISLCRDRDSGRVYADPVDGRTRIEYTPSVFDRRHILEGLIGLAKIVYMCGATEIRTCSQDIPVFKRSKTDVYSNVPLDREHGPAATAQGQGINDVHFQAWLAQVRANATRRGGPLNTERTAFGSAHQMGSCRMGVTPKKSVVDPTGQVWGVKGLYIADASVMPSASGANPMMTTYAISDWISRGIAKDLTNERRSKI</sequence>
<dbReference type="GO" id="GO:0046577">
    <property type="term" value="F:long-chain-alcohol oxidase activity"/>
    <property type="evidence" value="ECO:0007669"/>
    <property type="project" value="UniProtKB-EC"/>
</dbReference>
<evidence type="ECO:0000256" key="9">
    <source>
        <dbReference type="ARBA" id="ARBA00022989"/>
    </source>
</evidence>
<evidence type="ECO:0000259" key="16">
    <source>
        <dbReference type="Pfam" id="PF05199"/>
    </source>
</evidence>
<evidence type="ECO:0000256" key="5">
    <source>
        <dbReference type="ARBA" id="ARBA00013125"/>
    </source>
</evidence>
<accession>A0A166NHP3</accession>
<comment type="subcellular location">
    <subcellularLocation>
        <location evidence="3">Membrane</location>
    </subcellularLocation>
</comment>
<comment type="function">
    <text evidence="2">Long-chain fatty alcohol oxidase involved in the omega-oxidation pathway of lipid degradation.</text>
</comment>
<dbReference type="SUPFAM" id="SSF51905">
    <property type="entry name" value="FAD/NAD(P)-binding domain"/>
    <property type="match status" value="1"/>
</dbReference>
<keyword evidence="6" id="KW-0285">Flavoprotein</keyword>
<feature type="domain" description="FAD-dependent oxidoreductase 2 FAD-binding" evidence="15">
    <location>
        <begin position="224"/>
        <end position="257"/>
    </location>
</feature>
<dbReference type="GO" id="GO:0016020">
    <property type="term" value="C:membrane"/>
    <property type="evidence" value="ECO:0007669"/>
    <property type="project" value="UniProtKB-SubCell"/>
</dbReference>
<protein>
    <recommendedName>
        <fullName evidence="5 12">Long-chain-alcohol oxidase</fullName>
        <ecNumber evidence="5 12">1.1.3.20</ecNumber>
    </recommendedName>
</protein>
<comment type="similarity">
    <text evidence="4 12">Belongs to the GMC oxidoreductase family.</text>
</comment>
<dbReference type="InterPro" id="IPR003953">
    <property type="entry name" value="FAD-dep_OxRdtase_2_FAD-bd"/>
</dbReference>
<comment type="catalytic activity">
    <reaction evidence="1 12">
        <text>a long-chain primary fatty alcohol + O2 = a long-chain fatty aldehyde + H2O2</text>
        <dbReference type="Rhea" id="RHEA:22756"/>
        <dbReference type="ChEBI" id="CHEBI:15379"/>
        <dbReference type="ChEBI" id="CHEBI:16240"/>
        <dbReference type="ChEBI" id="CHEBI:17176"/>
        <dbReference type="ChEBI" id="CHEBI:77396"/>
        <dbReference type="EC" id="1.1.3.20"/>
    </reaction>
</comment>
<dbReference type="PANTHER" id="PTHR46056:SF12">
    <property type="entry name" value="LONG-CHAIN-ALCOHOL OXIDASE"/>
    <property type="match status" value="1"/>
</dbReference>
<keyword evidence="8" id="KW-0274">FAD</keyword>
<evidence type="ECO:0000259" key="14">
    <source>
        <dbReference type="Pfam" id="PF00732"/>
    </source>
</evidence>
<evidence type="ECO:0000256" key="1">
    <source>
        <dbReference type="ARBA" id="ARBA00000920"/>
    </source>
</evidence>
<evidence type="ECO:0000256" key="6">
    <source>
        <dbReference type="ARBA" id="ARBA00022630"/>
    </source>
</evidence>
<dbReference type="Pfam" id="PF05199">
    <property type="entry name" value="GMC_oxred_C"/>
    <property type="match status" value="1"/>
</dbReference>
<dbReference type="PIRSF" id="PIRSF028937">
    <property type="entry name" value="Lg_Ch_AO"/>
    <property type="match status" value="1"/>
</dbReference>
<feature type="domain" description="Glucose-methanol-choline oxidoreductase N-terminal" evidence="14">
    <location>
        <begin position="271"/>
        <end position="496"/>
    </location>
</feature>
<evidence type="ECO:0000256" key="4">
    <source>
        <dbReference type="ARBA" id="ARBA00010790"/>
    </source>
</evidence>
<proteinExistence type="inferred from homology"/>
<evidence type="ECO:0000256" key="2">
    <source>
        <dbReference type="ARBA" id="ARBA00003842"/>
    </source>
</evidence>
<keyword evidence="9" id="KW-1133">Transmembrane helix</keyword>
<dbReference type="VEuPathDB" id="FungiDB:AAP_04030"/>
<feature type="domain" description="Glucose-methanol-choline oxidoreductase C-terminal" evidence="16">
    <location>
        <begin position="687"/>
        <end position="746"/>
    </location>
</feature>
<dbReference type="Pfam" id="PF00890">
    <property type="entry name" value="FAD_binding_2"/>
    <property type="match status" value="1"/>
</dbReference>
<dbReference type="Proteomes" id="UP000242877">
    <property type="component" value="Unassembled WGS sequence"/>
</dbReference>
<dbReference type="EC" id="1.1.3.20" evidence="5 12"/>
<feature type="active site" description="Proton acceptor" evidence="13">
    <location>
        <position position="695"/>
    </location>
</feature>
<keyword evidence="7" id="KW-0812">Transmembrane</keyword>
<gene>
    <name evidence="17" type="ORF">AAP_04030</name>
</gene>
<dbReference type="EMBL" id="AZGZ01000018">
    <property type="protein sequence ID" value="KZZ90080.1"/>
    <property type="molecule type" value="Genomic_DNA"/>
</dbReference>
<evidence type="ECO:0000313" key="18">
    <source>
        <dbReference type="Proteomes" id="UP000242877"/>
    </source>
</evidence>
<evidence type="ECO:0000259" key="15">
    <source>
        <dbReference type="Pfam" id="PF00890"/>
    </source>
</evidence>
<evidence type="ECO:0000256" key="8">
    <source>
        <dbReference type="ARBA" id="ARBA00022827"/>
    </source>
</evidence>
<evidence type="ECO:0000256" key="10">
    <source>
        <dbReference type="ARBA" id="ARBA00023002"/>
    </source>
</evidence>
<name>A0A166NHP3_9EURO</name>
<reference evidence="17 18" key="1">
    <citation type="journal article" date="2016" name="Genome Biol. Evol.">
        <title>Divergent and convergent evolution of fungal pathogenicity.</title>
        <authorList>
            <person name="Shang Y."/>
            <person name="Xiao G."/>
            <person name="Zheng P."/>
            <person name="Cen K."/>
            <person name="Zhan S."/>
            <person name="Wang C."/>
        </authorList>
    </citation>
    <scope>NUCLEOTIDE SEQUENCE [LARGE SCALE GENOMIC DNA]</scope>
    <source>
        <strain evidence="17 18">ARSEF 7405</strain>
    </source>
</reference>
<dbReference type="Pfam" id="PF00732">
    <property type="entry name" value="GMC_oxred_N"/>
    <property type="match status" value="1"/>
</dbReference>
<evidence type="ECO:0000256" key="11">
    <source>
        <dbReference type="ARBA" id="ARBA00023136"/>
    </source>
</evidence>
<dbReference type="AlphaFoldDB" id="A0A166NHP3"/>
<dbReference type="OrthoDB" id="269227at2759"/>
<evidence type="ECO:0000313" key="17">
    <source>
        <dbReference type="EMBL" id="KZZ90080.1"/>
    </source>
</evidence>
<dbReference type="InterPro" id="IPR007867">
    <property type="entry name" value="GMC_OxRtase_C"/>
</dbReference>
<evidence type="ECO:0000256" key="7">
    <source>
        <dbReference type="ARBA" id="ARBA00022692"/>
    </source>
</evidence>
<evidence type="ECO:0000256" key="12">
    <source>
        <dbReference type="PIRNR" id="PIRNR028937"/>
    </source>
</evidence>
<keyword evidence="11" id="KW-0472">Membrane</keyword>
<dbReference type="Gene3D" id="3.50.50.60">
    <property type="entry name" value="FAD/NAD(P)-binding domain"/>
    <property type="match status" value="2"/>
</dbReference>